<feature type="domain" description="HTH lysR-type" evidence="5">
    <location>
        <begin position="1"/>
        <end position="59"/>
    </location>
</feature>
<dbReference type="GO" id="GO:0006351">
    <property type="term" value="P:DNA-templated transcription"/>
    <property type="evidence" value="ECO:0007669"/>
    <property type="project" value="TreeGrafter"/>
</dbReference>
<dbReference type="Pfam" id="PF03466">
    <property type="entry name" value="LysR_substrate"/>
    <property type="match status" value="1"/>
</dbReference>
<dbReference type="InterPro" id="IPR036390">
    <property type="entry name" value="WH_DNA-bd_sf"/>
</dbReference>
<organism evidence="6 7">
    <name type="scientific">Vibrio sinaloensis DSM 21326</name>
    <dbReference type="NCBI Taxonomy" id="945550"/>
    <lineage>
        <taxon>Bacteria</taxon>
        <taxon>Pseudomonadati</taxon>
        <taxon>Pseudomonadota</taxon>
        <taxon>Gammaproteobacteria</taxon>
        <taxon>Vibrionales</taxon>
        <taxon>Vibrionaceae</taxon>
        <taxon>Vibrio</taxon>
        <taxon>Vibrio oreintalis group</taxon>
    </lineage>
</organism>
<dbReference type="RefSeq" id="WP_008076702.1">
    <property type="nucleotide sequence ID" value="NZ_AEVT01000059.1"/>
</dbReference>
<dbReference type="OrthoDB" id="9786526at2"/>
<keyword evidence="3" id="KW-0238">DNA-binding</keyword>
<comment type="caution">
    <text evidence="6">The sequence shown here is derived from an EMBL/GenBank/DDBJ whole genome shotgun (WGS) entry which is preliminary data.</text>
</comment>
<evidence type="ECO:0000256" key="2">
    <source>
        <dbReference type="ARBA" id="ARBA00023015"/>
    </source>
</evidence>
<dbReference type="FunFam" id="1.10.10.10:FF:000001">
    <property type="entry name" value="LysR family transcriptional regulator"/>
    <property type="match status" value="1"/>
</dbReference>
<keyword evidence="4" id="KW-0804">Transcription</keyword>
<keyword evidence="2" id="KW-0805">Transcription regulation</keyword>
<dbReference type="InterPro" id="IPR000847">
    <property type="entry name" value="LysR_HTH_N"/>
</dbReference>
<proteinExistence type="inferred from homology"/>
<evidence type="ECO:0000256" key="3">
    <source>
        <dbReference type="ARBA" id="ARBA00023125"/>
    </source>
</evidence>
<dbReference type="AlphaFoldDB" id="E8M6I6"/>
<dbReference type="Proteomes" id="UP000006228">
    <property type="component" value="Unassembled WGS sequence"/>
</dbReference>
<accession>E8M6I6</accession>
<evidence type="ECO:0000313" key="7">
    <source>
        <dbReference type="Proteomes" id="UP000006228"/>
    </source>
</evidence>
<dbReference type="InterPro" id="IPR058163">
    <property type="entry name" value="LysR-type_TF_proteobact-type"/>
</dbReference>
<sequence>MDKITSMKVFCFVAEHGNFRQAAEYFAMSPTMVGKHIKHLEIQLGTSLIHRTTRKQTLTEAGNIYLHECQRILQDISDMESAIHDIGNKPQGRIKLNAPVTFGSKVLAPLLAQFLMDYPNIHIDLDLDNTLIDPYEIEADFIFRVGELNDSSLVARFIGHYHMTYCASPSYLTNRPWSGDLSSLGQHDCLGFRYRETSEALTSKDRHRDNIKLMANNGEVLRQAALAGAGIILQPKILVDEDIRSGRLIEITTQTHQAAKPIHLVYRDKHQSLKNRTFIDAMLCQLRKQPLLMA</sequence>
<name>E8M6I6_PHOS4</name>
<dbReference type="Pfam" id="PF00126">
    <property type="entry name" value="HTH_1"/>
    <property type="match status" value="1"/>
</dbReference>
<dbReference type="Gene3D" id="1.10.10.10">
    <property type="entry name" value="Winged helix-like DNA-binding domain superfamily/Winged helix DNA-binding domain"/>
    <property type="match status" value="1"/>
</dbReference>
<dbReference type="PANTHER" id="PTHR30537">
    <property type="entry name" value="HTH-TYPE TRANSCRIPTIONAL REGULATOR"/>
    <property type="match status" value="1"/>
</dbReference>
<dbReference type="SUPFAM" id="SSF53850">
    <property type="entry name" value="Periplasmic binding protein-like II"/>
    <property type="match status" value="1"/>
</dbReference>
<dbReference type="PANTHER" id="PTHR30537:SF5">
    <property type="entry name" value="HTH-TYPE TRANSCRIPTIONAL ACTIVATOR TTDR-RELATED"/>
    <property type="match status" value="1"/>
</dbReference>
<evidence type="ECO:0000259" key="5">
    <source>
        <dbReference type="PROSITE" id="PS50931"/>
    </source>
</evidence>
<gene>
    <name evidence="6" type="ORF">VISI1226_22080</name>
</gene>
<dbReference type="eggNOG" id="COG0583">
    <property type="taxonomic scope" value="Bacteria"/>
</dbReference>
<dbReference type="GO" id="GO:0003700">
    <property type="term" value="F:DNA-binding transcription factor activity"/>
    <property type="evidence" value="ECO:0007669"/>
    <property type="project" value="InterPro"/>
</dbReference>
<protein>
    <submittedName>
        <fullName evidence="6">Hypothetical transcriptional regulator, LysR family protein</fullName>
    </submittedName>
</protein>
<evidence type="ECO:0000256" key="1">
    <source>
        <dbReference type="ARBA" id="ARBA00009437"/>
    </source>
</evidence>
<dbReference type="SUPFAM" id="SSF46785">
    <property type="entry name" value="Winged helix' DNA-binding domain"/>
    <property type="match status" value="1"/>
</dbReference>
<dbReference type="GO" id="GO:0043565">
    <property type="term" value="F:sequence-specific DNA binding"/>
    <property type="evidence" value="ECO:0007669"/>
    <property type="project" value="TreeGrafter"/>
</dbReference>
<evidence type="ECO:0000313" key="6">
    <source>
        <dbReference type="EMBL" id="EGA70304.1"/>
    </source>
</evidence>
<dbReference type="InterPro" id="IPR036388">
    <property type="entry name" value="WH-like_DNA-bd_sf"/>
</dbReference>
<dbReference type="GeneID" id="95569209"/>
<dbReference type="Gene3D" id="3.40.190.290">
    <property type="match status" value="1"/>
</dbReference>
<dbReference type="InterPro" id="IPR005119">
    <property type="entry name" value="LysR_subst-bd"/>
</dbReference>
<comment type="similarity">
    <text evidence="1">Belongs to the LysR transcriptional regulatory family.</text>
</comment>
<dbReference type="EMBL" id="AEVT01000059">
    <property type="protein sequence ID" value="EGA70304.1"/>
    <property type="molecule type" value="Genomic_DNA"/>
</dbReference>
<reference evidence="6 7" key="1">
    <citation type="journal article" date="2012" name="Int. J. Syst. Evol. Microbiol.">
        <title>Vibrio caribbeanicus sp. nov., isolated from the marine sponge Scleritoderma cyanea.</title>
        <authorList>
            <person name="Hoffmann M."/>
            <person name="Monday S.R."/>
            <person name="Allard M.W."/>
            <person name="Strain E.A."/>
            <person name="Whittaker P."/>
            <person name="Naum M."/>
            <person name="McCarthy P.J."/>
            <person name="Lopez J.V."/>
            <person name="Fischer M."/>
            <person name="Brown E.W."/>
        </authorList>
    </citation>
    <scope>NUCLEOTIDE SEQUENCE [LARGE SCALE GENOMIC DNA]</scope>
    <source>
        <strain evidence="7">DSMZ 21326</strain>
    </source>
</reference>
<dbReference type="PROSITE" id="PS50931">
    <property type="entry name" value="HTH_LYSR"/>
    <property type="match status" value="1"/>
</dbReference>
<evidence type="ECO:0000256" key="4">
    <source>
        <dbReference type="ARBA" id="ARBA00023163"/>
    </source>
</evidence>